<dbReference type="Gene3D" id="3.40.30.10">
    <property type="entry name" value="Glutaredoxin"/>
    <property type="match status" value="1"/>
</dbReference>
<dbReference type="PROSITE" id="PS51257">
    <property type="entry name" value="PROKAR_LIPOPROTEIN"/>
    <property type="match status" value="1"/>
</dbReference>
<sequence length="184" mass="19132">MRRRELIAAAAGLATLSGCLDDGMARGDGDGSGDADNSPPFEVRTVDAPGSEAGTVRVPRAGRVTLLNFARTLCPTSEGFLSAVGAARGDLSSDDVDVITVVDGSSGPQPSPAELADWWVEHDGNWPVAIDERGLVNDHYDISGFPVVIAVDGDGEVQWRNDGGTTARTIVQGVRTALEAQESA</sequence>
<dbReference type="InterPro" id="IPR013740">
    <property type="entry name" value="Redoxin"/>
</dbReference>
<evidence type="ECO:0000313" key="4">
    <source>
        <dbReference type="Proteomes" id="UP000434101"/>
    </source>
</evidence>
<dbReference type="RefSeq" id="WP_160065088.1">
    <property type="nucleotide sequence ID" value="NZ_WUYX01000029.1"/>
</dbReference>
<feature type="domain" description="Redoxin" evidence="2">
    <location>
        <begin position="60"/>
        <end position="166"/>
    </location>
</feature>
<evidence type="ECO:0000256" key="1">
    <source>
        <dbReference type="SAM" id="MobiDB-lite"/>
    </source>
</evidence>
<comment type="caution">
    <text evidence="3">The sequence shown here is derived from an EMBL/GenBank/DDBJ whole genome shotgun (WGS) entry which is preliminary data.</text>
</comment>
<dbReference type="OrthoDB" id="115386at2157"/>
<dbReference type="InterPro" id="IPR036249">
    <property type="entry name" value="Thioredoxin-like_sf"/>
</dbReference>
<accession>A0A6B0VMD7</accession>
<protein>
    <submittedName>
        <fullName evidence="3">Redoxin family protein</fullName>
    </submittedName>
</protein>
<dbReference type="Pfam" id="PF08534">
    <property type="entry name" value="Redoxin"/>
    <property type="match status" value="1"/>
</dbReference>
<keyword evidence="4" id="KW-1185">Reference proteome</keyword>
<name>A0A6B0VMD7_9EURY</name>
<feature type="region of interest" description="Disordered" evidence="1">
    <location>
        <begin position="25"/>
        <end position="54"/>
    </location>
</feature>
<dbReference type="SUPFAM" id="SSF52833">
    <property type="entry name" value="Thioredoxin-like"/>
    <property type="match status" value="1"/>
</dbReference>
<reference evidence="3 4" key="1">
    <citation type="submission" date="2020-01" db="EMBL/GenBank/DDBJ databases">
        <title>Natronorubrum sp. JWXQ-INN 674 isolated from Inner Mongolia Autonomous Region of China.</title>
        <authorList>
            <person name="Xue Q."/>
        </authorList>
    </citation>
    <scope>NUCLEOTIDE SEQUENCE [LARGE SCALE GENOMIC DNA]</scope>
    <source>
        <strain evidence="3 4">JWXQ-INN-674</strain>
    </source>
</reference>
<dbReference type="Proteomes" id="UP000434101">
    <property type="component" value="Unassembled WGS sequence"/>
</dbReference>
<evidence type="ECO:0000313" key="3">
    <source>
        <dbReference type="EMBL" id="MXV62373.1"/>
    </source>
</evidence>
<proteinExistence type="predicted"/>
<gene>
    <name evidence="3" type="ORF">GS429_09920</name>
</gene>
<dbReference type="AlphaFoldDB" id="A0A6B0VMD7"/>
<evidence type="ECO:0000259" key="2">
    <source>
        <dbReference type="Pfam" id="PF08534"/>
    </source>
</evidence>
<dbReference type="GO" id="GO:0016491">
    <property type="term" value="F:oxidoreductase activity"/>
    <property type="evidence" value="ECO:0007669"/>
    <property type="project" value="InterPro"/>
</dbReference>
<dbReference type="EMBL" id="WUYX01000029">
    <property type="protein sequence ID" value="MXV62373.1"/>
    <property type="molecule type" value="Genomic_DNA"/>
</dbReference>
<organism evidence="3 4">
    <name type="scientific">Natronorubrum halalkaliphilum</name>
    <dbReference type="NCBI Taxonomy" id="2691917"/>
    <lineage>
        <taxon>Archaea</taxon>
        <taxon>Methanobacteriati</taxon>
        <taxon>Methanobacteriota</taxon>
        <taxon>Stenosarchaea group</taxon>
        <taxon>Halobacteria</taxon>
        <taxon>Halobacteriales</taxon>
        <taxon>Natrialbaceae</taxon>
        <taxon>Natronorubrum</taxon>
    </lineage>
</organism>